<dbReference type="Pfam" id="PF00057">
    <property type="entry name" value="Ldl_recept_a"/>
    <property type="match status" value="1"/>
</dbReference>
<dbReference type="CDD" id="cd00190">
    <property type="entry name" value="Tryp_SPc"/>
    <property type="match status" value="1"/>
</dbReference>
<dbReference type="SUPFAM" id="SSF50494">
    <property type="entry name" value="Trypsin-like serine proteases"/>
    <property type="match status" value="1"/>
</dbReference>
<dbReference type="Gene3D" id="2.40.10.10">
    <property type="entry name" value="Trypsin-like serine proteases"/>
    <property type="match status" value="2"/>
</dbReference>
<keyword evidence="2 6" id="KW-0378">Hydrolase</keyword>
<dbReference type="AlphaFoldDB" id="A0A4C1YJK8"/>
<keyword evidence="3 6" id="KW-0720">Serine protease</keyword>
<evidence type="ECO:0000256" key="5">
    <source>
        <dbReference type="PROSITE-ProRule" id="PRU00124"/>
    </source>
</evidence>
<dbReference type="Pfam" id="PF00089">
    <property type="entry name" value="Trypsin"/>
    <property type="match status" value="1"/>
</dbReference>
<accession>A0A4C1YJK8</accession>
<dbReference type="Proteomes" id="UP000299102">
    <property type="component" value="Unassembled WGS sequence"/>
</dbReference>
<dbReference type="PROSITE" id="PS01209">
    <property type="entry name" value="LDLRA_1"/>
    <property type="match status" value="1"/>
</dbReference>
<dbReference type="PRINTS" id="PR00722">
    <property type="entry name" value="CHYMOTRYPSIN"/>
</dbReference>
<dbReference type="InterPro" id="IPR002172">
    <property type="entry name" value="LDrepeatLR_classA_rpt"/>
</dbReference>
<dbReference type="PROSITE" id="PS50240">
    <property type="entry name" value="TRYPSIN_DOM"/>
    <property type="match status" value="1"/>
</dbReference>
<dbReference type="PANTHER" id="PTHR24252:SF7">
    <property type="entry name" value="HYALIN"/>
    <property type="match status" value="1"/>
</dbReference>
<dbReference type="InterPro" id="IPR036055">
    <property type="entry name" value="LDL_receptor-like_sf"/>
</dbReference>
<dbReference type="InterPro" id="IPR023415">
    <property type="entry name" value="LDLR_class-A_CS"/>
</dbReference>
<dbReference type="InterPro" id="IPR018114">
    <property type="entry name" value="TRYPSIN_HIS"/>
</dbReference>
<dbReference type="FunFam" id="2.40.10.10:FF:000003">
    <property type="entry name" value="Transmembrane serine protease 3"/>
    <property type="match status" value="1"/>
</dbReference>
<sequence>MHCLLSGNRIFDGGGLMEAERNDAGKVGRQNSHSLDEINGGSCYFTSALCYVMVRKRGVWGRLCVESFAEAVTHAHSTLSLTDLGRAVCRAMTFENTLWSREAREGRQSSDVGYWEVWHNTGARAVDTQLTFRRTVCPRRRALRVRCEHLECGIRPHADAQQPRWGAEGSGRWGRVVGGGGAAAGAWPWQAALYRDGDFQCGGTLVSRSWLLSASHCFYEATDAHWVARLGALRRSAWPRGPWEAAARVRQVVLHPRYEKSGFHNDIALLRVDPLPLHARLRPACLPPPRAQPPAGHHCTVVGWGQLYEHERVFPDTLQEVELPVISTAECRRRTRLLPLYLITDNMFCAGYERGGRDACLGDSGGPLMCQESDNRWYIYGVTSNGYGCARANRPGVYTKVSNYIDWIDGVLAAHTPRNSSANLEFDDIFSETELLETAENGRTTKFDKCKGHRCPLGECLPASSVCNGFLECSDGSDEWNCHKPSSNSSDKLDPD</sequence>
<dbReference type="Gene3D" id="4.10.400.10">
    <property type="entry name" value="Low-density Lipoprotein Receptor"/>
    <property type="match status" value="1"/>
</dbReference>
<dbReference type="STRING" id="151549.A0A4C1YJK8"/>
<dbReference type="OrthoDB" id="6411962at2759"/>
<dbReference type="EMBL" id="BGZK01001238">
    <property type="protein sequence ID" value="GBP75164.1"/>
    <property type="molecule type" value="Genomic_DNA"/>
</dbReference>
<dbReference type="PROSITE" id="PS50068">
    <property type="entry name" value="LDLRA_2"/>
    <property type="match status" value="1"/>
</dbReference>
<evidence type="ECO:0000259" key="7">
    <source>
        <dbReference type="PROSITE" id="PS50240"/>
    </source>
</evidence>
<evidence type="ECO:0000256" key="4">
    <source>
        <dbReference type="ARBA" id="ARBA00023157"/>
    </source>
</evidence>
<evidence type="ECO:0000256" key="3">
    <source>
        <dbReference type="ARBA" id="ARBA00022825"/>
    </source>
</evidence>
<keyword evidence="4 5" id="KW-1015">Disulfide bond</keyword>
<evidence type="ECO:0000256" key="6">
    <source>
        <dbReference type="RuleBase" id="RU363034"/>
    </source>
</evidence>
<evidence type="ECO:0000313" key="8">
    <source>
        <dbReference type="EMBL" id="GBP75164.1"/>
    </source>
</evidence>
<feature type="domain" description="Peptidase S1" evidence="7">
    <location>
        <begin position="176"/>
        <end position="413"/>
    </location>
</feature>
<dbReference type="SUPFAM" id="SSF57424">
    <property type="entry name" value="LDL receptor-like module"/>
    <property type="match status" value="1"/>
</dbReference>
<dbReference type="PROSITE" id="PS00134">
    <property type="entry name" value="TRYPSIN_HIS"/>
    <property type="match status" value="1"/>
</dbReference>
<dbReference type="InterPro" id="IPR009003">
    <property type="entry name" value="Peptidase_S1_PA"/>
</dbReference>
<gene>
    <name evidence="8" type="primary">TMPRSS15</name>
    <name evidence="8" type="ORF">EVAR_90333_1</name>
</gene>
<keyword evidence="9" id="KW-1185">Reference proteome</keyword>
<evidence type="ECO:0000313" key="9">
    <source>
        <dbReference type="Proteomes" id="UP000299102"/>
    </source>
</evidence>
<dbReference type="InterPro" id="IPR001314">
    <property type="entry name" value="Peptidase_S1A"/>
</dbReference>
<comment type="caution">
    <text evidence="5">Lacks conserved residue(s) required for the propagation of feature annotation.</text>
</comment>
<comment type="caution">
    <text evidence="8">The sequence shown here is derived from an EMBL/GenBank/DDBJ whole genome shotgun (WGS) entry which is preliminary data.</text>
</comment>
<feature type="disulfide bond" evidence="5">
    <location>
        <begin position="467"/>
        <end position="482"/>
    </location>
</feature>
<dbReference type="SMART" id="SM00020">
    <property type="entry name" value="Tryp_SPc"/>
    <property type="match status" value="1"/>
</dbReference>
<dbReference type="InterPro" id="IPR001254">
    <property type="entry name" value="Trypsin_dom"/>
</dbReference>
<dbReference type="PANTHER" id="PTHR24252">
    <property type="entry name" value="ACROSIN-RELATED"/>
    <property type="match status" value="1"/>
</dbReference>
<name>A0A4C1YJK8_EUMVA</name>
<feature type="disulfide bond" evidence="5">
    <location>
        <begin position="455"/>
        <end position="473"/>
    </location>
</feature>
<dbReference type="SMART" id="SM00192">
    <property type="entry name" value="LDLa"/>
    <property type="match status" value="1"/>
</dbReference>
<evidence type="ECO:0000256" key="2">
    <source>
        <dbReference type="ARBA" id="ARBA00022801"/>
    </source>
</evidence>
<evidence type="ECO:0000256" key="1">
    <source>
        <dbReference type="ARBA" id="ARBA00022670"/>
    </source>
</evidence>
<dbReference type="InterPro" id="IPR043504">
    <property type="entry name" value="Peptidase_S1_PA_chymotrypsin"/>
</dbReference>
<dbReference type="CDD" id="cd00112">
    <property type="entry name" value="LDLa"/>
    <property type="match status" value="1"/>
</dbReference>
<dbReference type="InterPro" id="IPR033116">
    <property type="entry name" value="TRYPSIN_SER"/>
</dbReference>
<dbReference type="GO" id="GO:0004252">
    <property type="term" value="F:serine-type endopeptidase activity"/>
    <property type="evidence" value="ECO:0007669"/>
    <property type="project" value="InterPro"/>
</dbReference>
<dbReference type="GO" id="GO:0006508">
    <property type="term" value="P:proteolysis"/>
    <property type="evidence" value="ECO:0007669"/>
    <property type="project" value="UniProtKB-KW"/>
</dbReference>
<keyword evidence="1 6" id="KW-0645">Protease</keyword>
<reference evidence="8 9" key="1">
    <citation type="journal article" date="2019" name="Commun. Biol.">
        <title>The bagworm genome reveals a unique fibroin gene that provides high tensile strength.</title>
        <authorList>
            <person name="Kono N."/>
            <person name="Nakamura H."/>
            <person name="Ohtoshi R."/>
            <person name="Tomita M."/>
            <person name="Numata K."/>
            <person name="Arakawa K."/>
        </authorList>
    </citation>
    <scope>NUCLEOTIDE SEQUENCE [LARGE SCALE GENOMIC DNA]</scope>
</reference>
<dbReference type="PROSITE" id="PS00135">
    <property type="entry name" value="TRYPSIN_SER"/>
    <property type="match status" value="1"/>
</dbReference>
<proteinExistence type="predicted"/>
<organism evidence="8 9">
    <name type="scientific">Eumeta variegata</name>
    <name type="common">Bagworm moth</name>
    <name type="synonym">Eumeta japonica</name>
    <dbReference type="NCBI Taxonomy" id="151549"/>
    <lineage>
        <taxon>Eukaryota</taxon>
        <taxon>Metazoa</taxon>
        <taxon>Ecdysozoa</taxon>
        <taxon>Arthropoda</taxon>
        <taxon>Hexapoda</taxon>
        <taxon>Insecta</taxon>
        <taxon>Pterygota</taxon>
        <taxon>Neoptera</taxon>
        <taxon>Endopterygota</taxon>
        <taxon>Lepidoptera</taxon>
        <taxon>Glossata</taxon>
        <taxon>Ditrysia</taxon>
        <taxon>Tineoidea</taxon>
        <taxon>Psychidae</taxon>
        <taxon>Oiketicinae</taxon>
        <taxon>Eumeta</taxon>
    </lineage>
</organism>
<protein>
    <submittedName>
        <fullName evidence="8">Enteropeptidase</fullName>
    </submittedName>
</protein>